<gene>
    <name evidence="3" type="ORF">QF035_009773</name>
</gene>
<feature type="region of interest" description="Disordered" evidence="1">
    <location>
        <begin position="1"/>
        <end position="204"/>
    </location>
</feature>
<sequence>MSRTTNSRQLPDMDRTTPEPDVTPEAPPADTLDDIQHSTPLEETAPAKGVAAEHAASSERDGAEEATAAEEGPAGETPAGEVSVGAVPAEEGVTASEGESEEKPAVDIDTDTASDKASGAEEEVPSEEAPAVEKNTPSEKTPAVEEGVSAEKAPAVEESVSAEKDPADEGNTAAEDTSVTDEGTSEGDGPVEPPDEPVAPRKWRDRHPVAARNVGWTVTGLSLLLVCFALLMPTSAPKFTPGVFLRIPVEAVLGAAVLIVLPRRPRIAVAILSGAILGVLTVLNLLDVGFNMFLGRGFNVVLDWVLFDDAQSYLKDTMGNGGAIGAVIAVVALVLIVLVLMTLAVLRVSNVMTRNRDAASRVTLVVGTAWVTCAALGLQLSGPGIAARTTVARVEDRVNRVQATLKDEAAFAKEAKKDAFGGTPGDQLLTDLRGKDVMIAFIESYGRSAIEDEATAAGVDATLTAKNEALTKAGYSAKSGWLTSATYGGSSWLGHSTFLSGLWINNQNRYRTVTAGEHLTLTGAFQRTGAWRTVGVMPGVQKNWPEGKFYGLDNVYDSRELGYEGPKFSWSTMPDQYALSAFERLEHGKKRDKPLMSEIILTSSHQPWAPIPKMIPWDQVGDGSVYEGIEKAGKDPADVFYDSKKVKEEYGKSIQYSVNSLIDYVVKYGSKNTVLVFLGDHQPLASVSGSNASRDVPVSIVAHDKSVLDKIDDWGWTDGIKPDKSAPVWRMDSFRDRFLTAYGSTPKP</sequence>
<evidence type="ECO:0000256" key="2">
    <source>
        <dbReference type="SAM" id="Phobius"/>
    </source>
</evidence>
<name>A0ABU0T8R2_9ACTN</name>
<feature type="transmembrane region" description="Helical" evidence="2">
    <location>
        <begin position="210"/>
        <end position="231"/>
    </location>
</feature>
<protein>
    <recommendedName>
        <fullName evidence="5">Sulfatase</fullName>
    </recommendedName>
</protein>
<evidence type="ECO:0000256" key="1">
    <source>
        <dbReference type="SAM" id="MobiDB-lite"/>
    </source>
</evidence>
<keyword evidence="2" id="KW-0472">Membrane</keyword>
<dbReference type="EMBL" id="JAUSZI010000002">
    <property type="protein sequence ID" value="MDQ1032191.1"/>
    <property type="molecule type" value="Genomic_DNA"/>
</dbReference>
<evidence type="ECO:0000313" key="3">
    <source>
        <dbReference type="EMBL" id="MDQ1032191.1"/>
    </source>
</evidence>
<feature type="compositionally biased region" description="Low complexity" evidence="1">
    <location>
        <begin position="69"/>
        <end position="81"/>
    </location>
</feature>
<feature type="transmembrane region" description="Helical" evidence="2">
    <location>
        <begin position="243"/>
        <end position="261"/>
    </location>
</feature>
<accession>A0ABU0T8R2</accession>
<feature type="transmembrane region" description="Helical" evidence="2">
    <location>
        <begin position="268"/>
        <end position="286"/>
    </location>
</feature>
<evidence type="ECO:0000313" key="4">
    <source>
        <dbReference type="Proteomes" id="UP001230328"/>
    </source>
</evidence>
<feature type="transmembrane region" description="Helical" evidence="2">
    <location>
        <begin position="358"/>
        <end position="378"/>
    </location>
</feature>
<feature type="transmembrane region" description="Helical" evidence="2">
    <location>
        <begin position="323"/>
        <end position="346"/>
    </location>
</feature>
<dbReference type="Proteomes" id="UP001230328">
    <property type="component" value="Unassembled WGS sequence"/>
</dbReference>
<reference evidence="3 4" key="1">
    <citation type="submission" date="2023-07" db="EMBL/GenBank/DDBJ databases">
        <title>Comparative genomics of wheat-associated soil bacteria to identify genetic determinants of phenazine resistance.</title>
        <authorList>
            <person name="Mouncey N."/>
        </authorList>
    </citation>
    <scope>NUCLEOTIDE SEQUENCE [LARGE SCALE GENOMIC DNA]</scope>
    <source>
        <strain evidence="3 4">V2I4</strain>
    </source>
</reference>
<keyword evidence="2" id="KW-1133">Transmembrane helix</keyword>
<dbReference type="SUPFAM" id="SSF53649">
    <property type="entry name" value="Alkaline phosphatase-like"/>
    <property type="match status" value="1"/>
</dbReference>
<proteinExistence type="predicted"/>
<organism evidence="3 4">
    <name type="scientific">Streptomyces umbrinus</name>
    <dbReference type="NCBI Taxonomy" id="67370"/>
    <lineage>
        <taxon>Bacteria</taxon>
        <taxon>Bacillati</taxon>
        <taxon>Actinomycetota</taxon>
        <taxon>Actinomycetes</taxon>
        <taxon>Kitasatosporales</taxon>
        <taxon>Streptomycetaceae</taxon>
        <taxon>Streptomyces</taxon>
        <taxon>Streptomyces phaeochromogenes group</taxon>
    </lineage>
</organism>
<keyword evidence="2" id="KW-0812">Transmembrane</keyword>
<evidence type="ECO:0008006" key="5">
    <source>
        <dbReference type="Google" id="ProtNLM"/>
    </source>
</evidence>
<comment type="caution">
    <text evidence="3">The sequence shown here is derived from an EMBL/GenBank/DDBJ whole genome shotgun (WGS) entry which is preliminary data.</text>
</comment>
<keyword evidence="4" id="KW-1185">Reference proteome</keyword>
<dbReference type="InterPro" id="IPR017850">
    <property type="entry name" value="Alkaline_phosphatase_core_sf"/>
</dbReference>
<dbReference type="Gene3D" id="3.40.720.10">
    <property type="entry name" value="Alkaline Phosphatase, subunit A"/>
    <property type="match status" value="1"/>
</dbReference>